<evidence type="ECO:0000313" key="3">
    <source>
        <dbReference type="Proteomes" id="UP000218209"/>
    </source>
</evidence>
<feature type="region of interest" description="Disordered" evidence="1">
    <location>
        <begin position="32"/>
        <end position="124"/>
    </location>
</feature>
<accession>A0A1X6NWR8</accession>
<sequence length="124" mass="12248">MPGAFNAAVTTINTRAPFQVACFVLNAQICPRRPNLSSTPNTPCCRLRPSTVGAPTRHPHSTAMDVGAPALPPPQPPPPPPDAPAADADADDVELSDDGCGGGGGGGDGGGTVDAADPGALVTE</sequence>
<dbReference type="AlphaFoldDB" id="A0A1X6NWR8"/>
<feature type="compositionally biased region" description="Pro residues" evidence="1">
    <location>
        <begin position="70"/>
        <end position="83"/>
    </location>
</feature>
<evidence type="ECO:0000313" key="2">
    <source>
        <dbReference type="EMBL" id="OSX72833.1"/>
    </source>
</evidence>
<feature type="compositionally biased region" description="Gly residues" evidence="1">
    <location>
        <begin position="99"/>
        <end position="112"/>
    </location>
</feature>
<feature type="compositionally biased region" description="Acidic residues" evidence="1">
    <location>
        <begin position="88"/>
        <end position="97"/>
    </location>
</feature>
<evidence type="ECO:0000256" key="1">
    <source>
        <dbReference type="SAM" id="MobiDB-lite"/>
    </source>
</evidence>
<reference evidence="2 3" key="1">
    <citation type="submission" date="2017-03" db="EMBL/GenBank/DDBJ databases">
        <title>WGS assembly of Porphyra umbilicalis.</title>
        <authorList>
            <person name="Brawley S.H."/>
            <person name="Blouin N.A."/>
            <person name="Ficko-Blean E."/>
            <person name="Wheeler G.L."/>
            <person name="Lohr M."/>
            <person name="Goodson H.V."/>
            <person name="Jenkins J.W."/>
            <person name="Blaby-Haas C.E."/>
            <person name="Helliwell K.E."/>
            <person name="Chan C."/>
            <person name="Marriage T."/>
            <person name="Bhattacharya D."/>
            <person name="Klein A.S."/>
            <person name="Badis Y."/>
            <person name="Brodie J."/>
            <person name="Cao Y."/>
            <person name="Collen J."/>
            <person name="Dittami S.M."/>
            <person name="Gachon C.M."/>
            <person name="Green B.R."/>
            <person name="Karpowicz S."/>
            <person name="Kim J.W."/>
            <person name="Kudahl U."/>
            <person name="Lin S."/>
            <person name="Michel G."/>
            <person name="Mittag M."/>
            <person name="Olson B.J."/>
            <person name="Pangilinan J."/>
            <person name="Peng Y."/>
            <person name="Qiu H."/>
            <person name="Shu S."/>
            <person name="Singer J.T."/>
            <person name="Smith A.G."/>
            <person name="Sprecher B.N."/>
            <person name="Wagner V."/>
            <person name="Wang W."/>
            <person name="Wang Z.-Y."/>
            <person name="Yan J."/>
            <person name="Yarish C."/>
            <person name="Zoeuner-Riek S."/>
            <person name="Zhuang Y."/>
            <person name="Zou Y."/>
            <person name="Lindquist E.A."/>
            <person name="Grimwood J."/>
            <person name="Barry K."/>
            <person name="Rokhsar D.S."/>
            <person name="Schmutz J."/>
            <person name="Stiller J.W."/>
            <person name="Grossman A.R."/>
            <person name="Prochnik S.E."/>
        </authorList>
    </citation>
    <scope>NUCLEOTIDE SEQUENCE [LARGE SCALE GENOMIC DNA]</scope>
    <source>
        <strain evidence="2">4086291</strain>
    </source>
</reference>
<keyword evidence="3" id="KW-1185">Reference proteome</keyword>
<proteinExistence type="predicted"/>
<name>A0A1X6NWR8_PORUM</name>
<protein>
    <submittedName>
        <fullName evidence="2">Uncharacterized protein</fullName>
    </submittedName>
</protein>
<gene>
    <name evidence="2" type="ORF">BU14_0401s0004</name>
</gene>
<dbReference type="Proteomes" id="UP000218209">
    <property type="component" value="Unassembled WGS sequence"/>
</dbReference>
<organism evidence="2 3">
    <name type="scientific">Porphyra umbilicalis</name>
    <name type="common">Purple laver</name>
    <name type="synonym">Red alga</name>
    <dbReference type="NCBI Taxonomy" id="2786"/>
    <lineage>
        <taxon>Eukaryota</taxon>
        <taxon>Rhodophyta</taxon>
        <taxon>Bangiophyceae</taxon>
        <taxon>Bangiales</taxon>
        <taxon>Bangiaceae</taxon>
        <taxon>Porphyra</taxon>
    </lineage>
</organism>
<dbReference type="EMBL" id="KV919035">
    <property type="protein sequence ID" value="OSX72833.1"/>
    <property type="molecule type" value="Genomic_DNA"/>
</dbReference>